<name>A0A5J5HYU3_9SPHN</name>
<sequence>MIRSLLTSLSLAAMSACCLAGTAAQAMTVQPVIVDLSTAGGRMSAVVTVENSFATALPVELKAVEADFKDGGLIASTRDADDLLIFPPQALIQPGRTQSFRVQWVGEPEIATSKHFFLTVAQLPVKLPEGQSAVQILYNFQVIVSVGAPGAKPEVRVAGTEQTKGEDGKVRLTLNLENQSNTYGYLSEGTLKISEKDASGKEVMRQTLTGAEILQQMGYGLVGPGQKRRLQTPIELPVEGGTVEAIFSPRSR</sequence>
<dbReference type="EMBL" id="VYQB01000013">
    <property type="protein sequence ID" value="KAA9014340.1"/>
    <property type="molecule type" value="Genomic_DNA"/>
</dbReference>
<evidence type="ECO:0000313" key="2">
    <source>
        <dbReference type="EMBL" id="KAA9014340.1"/>
    </source>
</evidence>
<organism evidence="3 4">
    <name type="scientific">Sphingobium limneticum</name>
    <dbReference type="NCBI Taxonomy" id="1007511"/>
    <lineage>
        <taxon>Bacteria</taxon>
        <taxon>Pseudomonadati</taxon>
        <taxon>Pseudomonadota</taxon>
        <taxon>Alphaproteobacteria</taxon>
        <taxon>Sphingomonadales</taxon>
        <taxon>Sphingomonadaceae</taxon>
        <taxon>Sphingobium</taxon>
    </lineage>
</organism>
<evidence type="ECO:0000313" key="4">
    <source>
        <dbReference type="Proteomes" id="UP000325933"/>
    </source>
</evidence>
<proteinExistence type="predicted"/>
<dbReference type="InterPro" id="IPR008962">
    <property type="entry name" value="PapD-like_sf"/>
</dbReference>
<dbReference type="Proteomes" id="UP000326364">
    <property type="component" value="Unassembled WGS sequence"/>
</dbReference>
<keyword evidence="1" id="KW-0732">Signal</keyword>
<dbReference type="Gene3D" id="2.60.40.10">
    <property type="entry name" value="Immunoglobulins"/>
    <property type="match status" value="1"/>
</dbReference>
<protein>
    <submittedName>
        <fullName evidence="3">Molecular chaperone</fullName>
    </submittedName>
</protein>
<evidence type="ECO:0000256" key="1">
    <source>
        <dbReference type="SAM" id="SignalP"/>
    </source>
</evidence>
<comment type="caution">
    <text evidence="3">The sequence shown here is derived from an EMBL/GenBank/DDBJ whole genome shotgun (WGS) entry which is preliminary data.</text>
</comment>
<dbReference type="InterPro" id="IPR013783">
    <property type="entry name" value="Ig-like_fold"/>
</dbReference>
<feature type="chain" id="PRO_5023825229" evidence="1">
    <location>
        <begin position="27"/>
        <end position="252"/>
    </location>
</feature>
<feature type="signal peptide" evidence="1">
    <location>
        <begin position="1"/>
        <end position="26"/>
    </location>
</feature>
<evidence type="ECO:0000313" key="3">
    <source>
        <dbReference type="EMBL" id="KAA9027429.1"/>
    </source>
</evidence>
<dbReference type="PANTHER" id="PTHR30251">
    <property type="entry name" value="PILUS ASSEMBLY CHAPERONE"/>
    <property type="match status" value="1"/>
</dbReference>
<dbReference type="InterPro" id="IPR050643">
    <property type="entry name" value="Periplasmic_pilus_chap"/>
</dbReference>
<dbReference type="PROSITE" id="PS51257">
    <property type="entry name" value="PROKAR_LIPOPROTEIN"/>
    <property type="match status" value="1"/>
</dbReference>
<evidence type="ECO:0000313" key="5">
    <source>
        <dbReference type="Proteomes" id="UP000326364"/>
    </source>
</evidence>
<dbReference type="PANTHER" id="PTHR30251:SF4">
    <property type="entry name" value="SLR1668 PROTEIN"/>
    <property type="match status" value="1"/>
</dbReference>
<dbReference type="AlphaFoldDB" id="A0A5J5HYU3"/>
<keyword evidence="5" id="KW-1185">Reference proteome</keyword>
<dbReference type="Proteomes" id="UP000325933">
    <property type="component" value="Unassembled WGS sequence"/>
</dbReference>
<accession>A0A5J5HYU3</accession>
<dbReference type="RefSeq" id="WP_150426534.1">
    <property type="nucleotide sequence ID" value="NZ_VYQA01000013.1"/>
</dbReference>
<reference evidence="4 5" key="1">
    <citation type="submission" date="2019-09" db="EMBL/GenBank/DDBJ databases">
        <authorList>
            <person name="Feng G."/>
        </authorList>
    </citation>
    <scope>NUCLEOTIDE SEQUENCE [LARGE SCALE GENOMIC DNA]</scope>
    <source>
        <strain evidence="3 4">KACC 19283</strain>
        <strain evidence="2 5">KACC 19284</strain>
    </source>
</reference>
<dbReference type="SUPFAM" id="SSF49354">
    <property type="entry name" value="PapD-like"/>
    <property type="match status" value="1"/>
</dbReference>
<gene>
    <name evidence="3" type="ORF">F4U95_17070</name>
    <name evidence="2" type="ORF">F4U96_16945</name>
</gene>
<dbReference type="EMBL" id="VYQA01000013">
    <property type="protein sequence ID" value="KAA9027429.1"/>
    <property type="molecule type" value="Genomic_DNA"/>
</dbReference>